<gene>
    <name evidence="4" type="ORF">HLA91_10590</name>
</gene>
<evidence type="ECO:0000313" key="4">
    <source>
        <dbReference type="EMBL" id="NNG79812.1"/>
    </source>
</evidence>
<dbReference type="InterPro" id="IPR006162">
    <property type="entry name" value="Ppantetheine_attach_site"/>
</dbReference>
<keyword evidence="1" id="KW-0596">Phosphopantetheine</keyword>
<dbReference type="PROSITE" id="PS50075">
    <property type="entry name" value="CARRIER"/>
    <property type="match status" value="1"/>
</dbReference>
<dbReference type="EMBL" id="JABEMC010000006">
    <property type="protein sequence ID" value="NNG79812.1"/>
    <property type="molecule type" value="Genomic_DNA"/>
</dbReference>
<dbReference type="InterPro" id="IPR009081">
    <property type="entry name" value="PP-bd_ACP"/>
</dbReference>
<evidence type="ECO:0000256" key="1">
    <source>
        <dbReference type="ARBA" id="ARBA00022450"/>
    </source>
</evidence>
<feature type="domain" description="Carrier" evidence="3">
    <location>
        <begin position="1"/>
        <end position="82"/>
    </location>
</feature>
<dbReference type="Gene3D" id="1.10.1200.10">
    <property type="entry name" value="ACP-like"/>
    <property type="match status" value="1"/>
</dbReference>
<reference evidence="4 5" key="1">
    <citation type="submission" date="2020-05" db="EMBL/GenBank/DDBJ databases">
        <title>MicrobeNet Type strains.</title>
        <authorList>
            <person name="Nicholson A.C."/>
        </authorList>
    </citation>
    <scope>NUCLEOTIDE SEQUENCE [LARGE SCALE GENOMIC DNA]</scope>
    <source>
        <strain evidence="4 5">CCUG 46604</strain>
    </source>
</reference>
<organism evidence="4 5">
    <name type="scientific">Brevibacterium luteolum</name>
    <dbReference type="NCBI Taxonomy" id="199591"/>
    <lineage>
        <taxon>Bacteria</taxon>
        <taxon>Bacillati</taxon>
        <taxon>Actinomycetota</taxon>
        <taxon>Actinomycetes</taxon>
        <taxon>Micrococcales</taxon>
        <taxon>Brevibacteriaceae</taxon>
        <taxon>Brevibacterium</taxon>
    </lineage>
</organism>
<dbReference type="PROSITE" id="PS00012">
    <property type="entry name" value="PHOSPHOPANTETHEINE"/>
    <property type="match status" value="1"/>
</dbReference>
<dbReference type="Pfam" id="PF00550">
    <property type="entry name" value="PP-binding"/>
    <property type="match status" value="1"/>
</dbReference>
<proteinExistence type="predicted"/>
<evidence type="ECO:0000259" key="3">
    <source>
        <dbReference type="PROSITE" id="PS50075"/>
    </source>
</evidence>
<evidence type="ECO:0000313" key="5">
    <source>
        <dbReference type="Proteomes" id="UP000549517"/>
    </source>
</evidence>
<accession>A0A849AVG8</accession>
<comment type="caution">
    <text evidence="4">The sequence shown here is derived from an EMBL/GenBank/DDBJ whole genome shotgun (WGS) entry which is preliminary data.</text>
</comment>
<dbReference type="InterPro" id="IPR036736">
    <property type="entry name" value="ACP-like_sf"/>
</dbReference>
<dbReference type="RefSeq" id="WP_212754295.1">
    <property type="nucleotide sequence ID" value="NZ_BAAAKH010000010.1"/>
</dbReference>
<keyword evidence="2" id="KW-0597">Phosphoprotein</keyword>
<evidence type="ECO:0000256" key="2">
    <source>
        <dbReference type="ARBA" id="ARBA00022553"/>
    </source>
</evidence>
<name>A0A849AVG8_9MICO</name>
<dbReference type="SUPFAM" id="SSF47336">
    <property type="entry name" value="ACP-like"/>
    <property type="match status" value="1"/>
</dbReference>
<protein>
    <submittedName>
        <fullName evidence="4">Acyl carrier protein</fullName>
    </submittedName>
</protein>
<dbReference type="Proteomes" id="UP000549517">
    <property type="component" value="Unassembled WGS sequence"/>
</dbReference>
<sequence length="90" mass="9670">MNVTEEKLRSVVFEILDDASGVENADLNSNLDDVGVDSLGLTELIVEIETRLDLGEELDSKLNGLDRTGILGTLIEHLHGVINSLPAPTS</sequence>
<dbReference type="AlphaFoldDB" id="A0A849AVG8"/>